<evidence type="ECO:0000256" key="7">
    <source>
        <dbReference type="ARBA" id="ARBA00023316"/>
    </source>
</evidence>
<evidence type="ECO:0000256" key="3">
    <source>
        <dbReference type="ARBA" id="ARBA00012780"/>
    </source>
</evidence>
<dbReference type="PANTHER" id="PTHR31983">
    <property type="entry name" value="ENDO-1,3(4)-BETA-GLUCANASE 1"/>
    <property type="match status" value="1"/>
</dbReference>
<evidence type="ECO:0000256" key="4">
    <source>
        <dbReference type="ARBA" id="ARBA00022801"/>
    </source>
</evidence>
<dbReference type="InterPro" id="IPR005200">
    <property type="entry name" value="Endo-beta-glucanase"/>
</dbReference>
<dbReference type="PROSITE" id="PS52008">
    <property type="entry name" value="GH81"/>
    <property type="match status" value="1"/>
</dbReference>
<evidence type="ECO:0000256" key="8">
    <source>
        <dbReference type="ARBA" id="ARBA00023326"/>
    </source>
</evidence>
<dbReference type="GO" id="GO:0000272">
    <property type="term" value="P:polysaccharide catabolic process"/>
    <property type="evidence" value="ECO:0007669"/>
    <property type="project" value="UniProtKB-KW"/>
</dbReference>
<dbReference type="Pfam" id="PF17652">
    <property type="entry name" value="Glyco_hydro81C"/>
    <property type="match status" value="1"/>
</dbReference>
<accession>A0A2K1IGJ7</accession>
<dbReference type="STRING" id="3218.A0A2K1IGJ7"/>
<dbReference type="FunCoup" id="A0A2K1IGJ7">
    <property type="interactions" value="420"/>
</dbReference>
<dbReference type="Gramene" id="Pp3c24_12660V3.2">
    <property type="protein sequence ID" value="Pp3c24_12660V3.2"/>
    <property type="gene ID" value="Pp3c24_12660"/>
</dbReference>
<dbReference type="Gramene" id="Pp3c24_12660V3.5">
    <property type="protein sequence ID" value="Pp3c24_12660V3.5"/>
    <property type="gene ID" value="Pp3c24_12660"/>
</dbReference>
<dbReference type="EnsemblPlants" id="Pp3c24_12660V3.8">
    <property type="protein sequence ID" value="Pp3c24_12660V3.8"/>
    <property type="gene ID" value="Pp3c24_12660"/>
</dbReference>
<dbReference type="GO" id="GO:0042973">
    <property type="term" value="F:glucan endo-1,3-beta-D-glucosidase activity"/>
    <property type="evidence" value="ECO:0007669"/>
    <property type="project" value="UniProtKB-EC"/>
</dbReference>
<dbReference type="Gramene" id="Pp3c24_12660V3.1">
    <property type="protein sequence ID" value="Pp3c24_12660V3.1"/>
    <property type="gene ID" value="Pp3c24_12660"/>
</dbReference>
<dbReference type="RefSeq" id="XP_024364211.1">
    <property type="nucleotide sequence ID" value="XM_024508443.2"/>
</dbReference>
<dbReference type="Gramene" id="Pp3c24_12660V3.3">
    <property type="protein sequence ID" value="Pp3c24_12660V3.3"/>
    <property type="gene ID" value="Pp3c24_12660"/>
</dbReference>
<keyword evidence="6" id="KW-0326">Glycosidase</keyword>
<reference evidence="11 13" key="1">
    <citation type="journal article" date="2008" name="Science">
        <title>The Physcomitrella genome reveals evolutionary insights into the conquest of land by plants.</title>
        <authorList>
            <person name="Rensing S."/>
            <person name="Lang D."/>
            <person name="Zimmer A."/>
            <person name="Terry A."/>
            <person name="Salamov A."/>
            <person name="Shapiro H."/>
            <person name="Nishiyama T."/>
            <person name="Perroud P.-F."/>
            <person name="Lindquist E."/>
            <person name="Kamisugi Y."/>
            <person name="Tanahashi T."/>
            <person name="Sakakibara K."/>
            <person name="Fujita T."/>
            <person name="Oishi K."/>
            <person name="Shin-I T."/>
            <person name="Kuroki Y."/>
            <person name="Toyoda A."/>
            <person name="Suzuki Y."/>
            <person name="Hashimoto A."/>
            <person name="Yamaguchi K."/>
            <person name="Sugano A."/>
            <person name="Kohara Y."/>
            <person name="Fujiyama A."/>
            <person name="Anterola A."/>
            <person name="Aoki S."/>
            <person name="Ashton N."/>
            <person name="Barbazuk W.B."/>
            <person name="Barker E."/>
            <person name="Bennetzen J."/>
            <person name="Bezanilla M."/>
            <person name="Blankenship R."/>
            <person name="Cho S.H."/>
            <person name="Dutcher S."/>
            <person name="Estelle M."/>
            <person name="Fawcett J.A."/>
            <person name="Gundlach H."/>
            <person name="Hanada K."/>
            <person name="Heyl A."/>
            <person name="Hicks K.A."/>
            <person name="Hugh J."/>
            <person name="Lohr M."/>
            <person name="Mayer K."/>
            <person name="Melkozernov A."/>
            <person name="Murata T."/>
            <person name="Nelson D."/>
            <person name="Pils B."/>
            <person name="Prigge M."/>
            <person name="Reiss B."/>
            <person name="Renner T."/>
            <person name="Rombauts S."/>
            <person name="Rushton P."/>
            <person name="Sanderfoot A."/>
            <person name="Schween G."/>
            <person name="Shiu S.-H."/>
            <person name="Stueber K."/>
            <person name="Theodoulou F.L."/>
            <person name="Tu H."/>
            <person name="Van de Peer Y."/>
            <person name="Verrier P.J."/>
            <person name="Waters E."/>
            <person name="Wood A."/>
            <person name="Yang L."/>
            <person name="Cove D."/>
            <person name="Cuming A."/>
            <person name="Hasebe M."/>
            <person name="Lucas S."/>
            <person name="Mishler D.B."/>
            <person name="Reski R."/>
            <person name="Grigoriev I."/>
            <person name="Quatrano R.S."/>
            <person name="Boore J.L."/>
        </authorList>
    </citation>
    <scope>NUCLEOTIDE SEQUENCE [LARGE SCALE GENOMIC DNA]</scope>
    <source>
        <strain evidence="12 13">cv. Gransden 2004</strain>
    </source>
</reference>
<dbReference type="AlphaFoldDB" id="A0A2K1IGJ7"/>
<dbReference type="EMBL" id="ABEU02000024">
    <property type="protein sequence ID" value="PNR28398.1"/>
    <property type="molecule type" value="Genomic_DNA"/>
</dbReference>
<dbReference type="Gramene" id="Pp3c24_12660V3.7">
    <property type="protein sequence ID" value="Pp3c24_12660V3.7"/>
    <property type="gene ID" value="Pp3c24_12660"/>
</dbReference>
<dbReference type="GO" id="GO:0071555">
    <property type="term" value="P:cell wall organization"/>
    <property type="evidence" value="ECO:0007669"/>
    <property type="project" value="UniProtKB-KW"/>
</dbReference>
<organism evidence="11">
    <name type="scientific">Physcomitrium patens</name>
    <name type="common">Spreading-leaved earth moss</name>
    <name type="synonym">Physcomitrella patens</name>
    <dbReference type="NCBI Taxonomy" id="3218"/>
    <lineage>
        <taxon>Eukaryota</taxon>
        <taxon>Viridiplantae</taxon>
        <taxon>Streptophyta</taxon>
        <taxon>Embryophyta</taxon>
        <taxon>Bryophyta</taxon>
        <taxon>Bryophytina</taxon>
        <taxon>Bryopsida</taxon>
        <taxon>Funariidae</taxon>
        <taxon>Funariales</taxon>
        <taxon>Funariaceae</taxon>
        <taxon>Physcomitrium</taxon>
    </lineage>
</organism>
<keyword evidence="4" id="KW-0378">Hydrolase</keyword>
<dbReference type="EnsemblPlants" id="Pp3c24_12660V3.6">
    <property type="protein sequence ID" value="Pp3c24_12660V3.6"/>
    <property type="gene ID" value="Pp3c24_12660"/>
</dbReference>
<keyword evidence="8" id="KW-0624">Polysaccharide degradation</keyword>
<evidence type="ECO:0000313" key="11">
    <source>
        <dbReference type="EMBL" id="PNR28398.1"/>
    </source>
</evidence>
<keyword evidence="5" id="KW-0119">Carbohydrate metabolism</keyword>
<proteinExistence type="inferred from homology"/>
<evidence type="ECO:0000313" key="13">
    <source>
        <dbReference type="Proteomes" id="UP000006727"/>
    </source>
</evidence>
<dbReference type="OMA" id="DTMFAYA"/>
<dbReference type="InterPro" id="IPR040720">
    <property type="entry name" value="GH81_C"/>
</dbReference>
<dbReference type="PaxDb" id="3218-PP1S16_374V6.1"/>
<dbReference type="RefSeq" id="XP_024364214.1">
    <property type="nucleotide sequence ID" value="XM_024508446.2"/>
</dbReference>
<name>A0A2K1IGJ7_PHYPA</name>
<keyword evidence="7" id="KW-0961">Cell wall biogenesis/degradation</keyword>
<dbReference type="InterPro" id="IPR040451">
    <property type="entry name" value="GH81_N"/>
</dbReference>
<evidence type="ECO:0000259" key="10">
    <source>
        <dbReference type="Pfam" id="PF17652"/>
    </source>
</evidence>
<dbReference type="RefSeq" id="XP_024364213.1">
    <property type="nucleotide sequence ID" value="XM_024508445.2"/>
</dbReference>
<protein>
    <recommendedName>
        <fullName evidence="3">glucan endo-1,3-beta-D-glucosidase</fullName>
        <ecNumber evidence="3">3.2.1.39</ecNumber>
    </recommendedName>
</protein>
<dbReference type="RefSeq" id="XP_024364212.1">
    <property type="nucleotide sequence ID" value="XM_024508444.2"/>
</dbReference>
<evidence type="ECO:0000313" key="12">
    <source>
        <dbReference type="EnsemblPlants" id="Pp3c24_12660V3.1"/>
    </source>
</evidence>
<reference evidence="12" key="3">
    <citation type="submission" date="2020-12" db="UniProtKB">
        <authorList>
            <consortium name="EnsemblPlants"/>
        </authorList>
    </citation>
    <scope>IDENTIFICATION</scope>
</reference>
<dbReference type="Gramene" id="Pp3c24_12660V3.4">
    <property type="protein sequence ID" value="Pp3c24_12660V3.4"/>
    <property type="gene ID" value="Pp3c24_12660"/>
</dbReference>
<dbReference type="KEGG" id="ppp:112276774"/>
<sequence length="676" mass="76219">MKGLIEALRRHRRPAPEGSVHCHHQPFPAVENHAAPGPSKFWGDHVNAPPYPTNTPWVNFVLKEGTCHENFHPFLVQAQENSLAICYPSREAKPEYIFDCFVANLTFRVLESGGFGSHVVSSYDDVSVTLDYAGKFGVPLVKGSPYITICVGEGTPAFSTIHAVVGFWANCERTKHRITLNNGQTWVVYSSVPLPLTCELVSESEFHGVIRITVVSACEEGEDDEALLDRYRDCYPIGGHVDFFENCEVIYKWETQGSGDLMMLTLPQHREMMSKCYSRPVPALTFRSLDGTLEGVVGHKWGLSVKRMELRWGSDTGIHDAHARRQVVEALEADINQLSPISLPSTYFHGKALARAARFALIAEELHRPDLVHRVMQFLQSSITPWFTGQFAGNALMYDITWGGIISRDGSRDAGADFGLGAYNDHHYHLGYFVYAGAVLAKLDYRWAHTFKPHMYALIHDYMSKEYHEFPRLRNFDCYTLHSWASGLTEFNDGRNQESTSEAVNAYYAAALAALAYHDFELVTLASTLCALENRTSQLLWHVPSDSKLYNPEFVEANRIVSIVWSTKRDSGLWFAGAERRDCRLGIQVLPITPVTEAMFPDKHYVKELVDWATELINNENVTDAWRGFIYALKAIYDPRAALEAATSLNGHDDGNSYSNLLWWIHTRRESSPHSS</sequence>
<evidence type="ECO:0000256" key="5">
    <source>
        <dbReference type="ARBA" id="ARBA00023277"/>
    </source>
</evidence>
<dbReference type="GeneID" id="112276774"/>
<dbReference type="Gramene" id="Pp3c24_12660V3.6">
    <property type="protein sequence ID" value="Pp3c24_12660V3.6"/>
    <property type="gene ID" value="Pp3c24_12660"/>
</dbReference>
<dbReference type="EnsemblPlants" id="Pp3c24_12660V3.3">
    <property type="protein sequence ID" value="Pp3c24_12660V3.3"/>
    <property type="gene ID" value="Pp3c24_12660"/>
</dbReference>
<dbReference type="EnsemblPlants" id="Pp3c24_12660V3.4">
    <property type="protein sequence ID" value="Pp3c24_12660V3.4"/>
    <property type="gene ID" value="Pp3c24_12660"/>
</dbReference>
<dbReference type="OrthoDB" id="4473401at2759"/>
<evidence type="ECO:0000256" key="2">
    <source>
        <dbReference type="ARBA" id="ARBA00010730"/>
    </source>
</evidence>
<comment type="catalytic activity">
    <reaction evidence="1">
        <text>Hydrolysis of (1-&gt;3)-beta-D-glucosidic linkages in (1-&gt;3)-beta-D-glucans.</text>
        <dbReference type="EC" id="3.2.1.39"/>
    </reaction>
</comment>
<evidence type="ECO:0000256" key="1">
    <source>
        <dbReference type="ARBA" id="ARBA00000382"/>
    </source>
</evidence>
<dbReference type="Pfam" id="PF03639">
    <property type="entry name" value="Glyco_hydro_81"/>
    <property type="match status" value="1"/>
</dbReference>
<evidence type="ECO:0000259" key="9">
    <source>
        <dbReference type="Pfam" id="PF03639"/>
    </source>
</evidence>
<evidence type="ECO:0000256" key="6">
    <source>
        <dbReference type="ARBA" id="ARBA00023295"/>
    </source>
</evidence>
<dbReference type="GO" id="GO:0052861">
    <property type="term" value="F:endo-1,3(4)-beta-glucanase activity"/>
    <property type="evidence" value="ECO:0007669"/>
    <property type="project" value="InterPro"/>
</dbReference>
<gene>
    <name evidence="12" type="primary">LOC112276774</name>
    <name evidence="11" type="ORF">PHYPA_028990</name>
</gene>
<dbReference type="EnsemblPlants" id="Pp3c24_12660V3.5">
    <property type="protein sequence ID" value="Pp3c24_12660V3.5"/>
    <property type="gene ID" value="Pp3c24_12660"/>
</dbReference>
<dbReference type="EnsemblPlants" id="Pp3c24_12660V3.7">
    <property type="protein sequence ID" value="Pp3c24_12660V3.7"/>
    <property type="gene ID" value="Pp3c24_12660"/>
</dbReference>
<comment type="similarity">
    <text evidence="2">Belongs to the glycosyl hydrolase 81 family.</text>
</comment>
<dbReference type="Gramene" id="Pp3c24_12660V3.8">
    <property type="protein sequence ID" value="Pp3c24_12660V3.8"/>
    <property type="gene ID" value="Pp3c24_12660"/>
</dbReference>
<feature type="domain" description="Glycosyl hydrolase family 81 C-terminal" evidence="10">
    <location>
        <begin position="322"/>
        <end position="664"/>
    </location>
</feature>
<dbReference type="EnsemblPlants" id="Pp3c24_12660V3.2">
    <property type="protein sequence ID" value="Pp3c24_12660V3.2"/>
    <property type="gene ID" value="Pp3c24_12660"/>
</dbReference>
<dbReference type="Proteomes" id="UP000006727">
    <property type="component" value="Chromosome 24"/>
</dbReference>
<feature type="domain" description="Glycosyl hydrolase family 81 N-terminal" evidence="9">
    <location>
        <begin position="47"/>
        <end position="308"/>
    </location>
</feature>
<dbReference type="PANTHER" id="PTHR31983:SF0">
    <property type="entry name" value="GLUCAN ENDO-1,3-BETA-D-GLUCOSIDASE 2"/>
    <property type="match status" value="1"/>
</dbReference>
<reference evidence="11 13" key="2">
    <citation type="journal article" date="2018" name="Plant J.">
        <title>The Physcomitrella patens chromosome-scale assembly reveals moss genome structure and evolution.</title>
        <authorList>
            <person name="Lang D."/>
            <person name="Ullrich K.K."/>
            <person name="Murat F."/>
            <person name="Fuchs J."/>
            <person name="Jenkins J."/>
            <person name="Haas F.B."/>
            <person name="Piednoel M."/>
            <person name="Gundlach H."/>
            <person name="Van Bel M."/>
            <person name="Meyberg R."/>
            <person name="Vives C."/>
            <person name="Morata J."/>
            <person name="Symeonidi A."/>
            <person name="Hiss M."/>
            <person name="Muchero W."/>
            <person name="Kamisugi Y."/>
            <person name="Saleh O."/>
            <person name="Blanc G."/>
            <person name="Decker E.L."/>
            <person name="van Gessel N."/>
            <person name="Grimwood J."/>
            <person name="Hayes R.D."/>
            <person name="Graham S.W."/>
            <person name="Gunter L.E."/>
            <person name="McDaniel S.F."/>
            <person name="Hoernstein S.N.W."/>
            <person name="Larsson A."/>
            <person name="Li F.W."/>
            <person name="Perroud P.F."/>
            <person name="Phillips J."/>
            <person name="Ranjan P."/>
            <person name="Rokshar D.S."/>
            <person name="Rothfels C.J."/>
            <person name="Schneider L."/>
            <person name="Shu S."/>
            <person name="Stevenson D.W."/>
            <person name="Thummler F."/>
            <person name="Tillich M."/>
            <person name="Villarreal Aguilar J.C."/>
            <person name="Widiez T."/>
            <person name="Wong G.K."/>
            <person name="Wymore A."/>
            <person name="Zhang Y."/>
            <person name="Zimmer A.D."/>
            <person name="Quatrano R.S."/>
            <person name="Mayer K.F.X."/>
            <person name="Goodstein D."/>
            <person name="Casacuberta J.M."/>
            <person name="Vandepoele K."/>
            <person name="Reski R."/>
            <person name="Cuming A.C."/>
            <person name="Tuskan G.A."/>
            <person name="Maumus F."/>
            <person name="Salse J."/>
            <person name="Schmutz J."/>
            <person name="Rensing S.A."/>
        </authorList>
    </citation>
    <scope>NUCLEOTIDE SEQUENCE [LARGE SCALE GENOMIC DNA]</scope>
    <source>
        <strain evidence="12 13">cv. Gransden 2004</strain>
    </source>
</reference>
<dbReference type="Gene3D" id="2.70.98.30">
    <property type="entry name" value="Golgi alpha-mannosidase II, domain 4"/>
    <property type="match status" value="1"/>
</dbReference>
<keyword evidence="13" id="KW-1185">Reference proteome</keyword>
<dbReference type="EC" id="3.2.1.39" evidence="3"/>
<dbReference type="EnsemblPlants" id="Pp3c24_12660V3.1">
    <property type="protein sequence ID" value="Pp3c24_12660V3.1"/>
    <property type="gene ID" value="Pp3c24_12660"/>
</dbReference>
<dbReference type="RefSeq" id="XP_024364210.1">
    <property type="nucleotide sequence ID" value="XM_024508442.2"/>
</dbReference>